<dbReference type="InterPro" id="IPR039311">
    <property type="entry name" value="FAM187A/B"/>
</dbReference>
<evidence type="ECO:0000259" key="9">
    <source>
        <dbReference type="PROSITE" id="PS50835"/>
    </source>
</evidence>
<feature type="transmembrane region" description="Helical" evidence="8">
    <location>
        <begin position="489"/>
        <end position="506"/>
    </location>
</feature>
<name>A0AAV7IUQ8_COTGL</name>
<dbReference type="PANTHER" id="PTHR32178:SF6">
    <property type="entry name" value="IG-LIKE DOMAIN-CONTAINING PROTEIN"/>
    <property type="match status" value="1"/>
</dbReference>
<dbReference type="SUPFAM" id="SSF48726">
    <property type="entry name" value="Immunoglobulin"/>
    <property type="match status" value="2"/>
</dbReference>
<organism evidence="10 11">
    <name type="scientific">Cotesia glomerata</name>
    <name type="common">Lepidopteran parasitic wasp</name>
    <name type="synonym">Apanteles glomeratus</name>
    <dbReference type="NCBI Taxonomy" id="32391"/>
    <lineage>
        <taxon>Eukaryota</taxon>
        <taxon>Metazoa</taxon>
        <taxon>Ecdysozoa</taxon>
        <taxon>Arthropoda</taxon>
        <taxon>Hexapoda</taxon>
        <taxon>Insecta</taxon>
        <taxon>Pterygota</taxon>
        <taxon>Neoptera</taxon>
        <taxon>Endopterygota</taxon>
        <taxon>Hymenoptera</taxon>
        <taxon>Apocrita</taxon>
        <taxon>Ichneumonoidea</taxon>
        <taxon>Braconidae</taxon>
        <taxon>Microgastrinae</taxon>
        <taxon>Cotesia</taxon>
    </lineage>
</organism>
<dbReference type="InterPro" id="IPR036179">
    <property type="entry name" value="Ig-like_dom_sf"/>
</dbReference>
<evidence type="ECO:0000256" key="3">
    <source>
        <dbReference type="ARBA" id="ARBA00022692"/>
    </source>
</evidence>
<dbReference type="GO" id="GO:0016020">
    <property type="term" value="C:membrane"/>
    <property type="evidence" value="ECO:0007669"/>
    <property type="project" value="UniProtKB-SubCell"/>
</dbReference>
<evidence type="ECO:0000256" key="1">
    <source>
        <dbReference type="ARBA" id="ARBA00004479"/>
    </source>
</evidence>
<evidence type="ECO:0000256" key="4">
    <source>
        <dbReference type="ARBA" id="ARBA00022729"/>
    </source>
</evidence>
<dbReference type="PROSITE" id="PS50835">
    <property type="entry name" value="IG_LIKE"/>
    <property type="match status" value="1"/>
</dbReference>
<feature type="domain" description="Ig-like" evidence="9">
    <location>
        <begin position="88"/>
        <end position="174"/>
    </location>
</feature>
<dbReference type="InterPro" id="IPR007110">
    <property type="entry name" value="Ig-like_dom"/>
</dbReference>
<keyword evidence="7" id="KW-0325">Glycoprotein</keyword>
<dbReference type="AlphaFoldDB" id="A0AAV7IUQ8"/>
<protein>
    <recommendedName>
        <fullName evidence="9">Ig-like domain-containing protein</fullName>
    </recommendedName>
</protein>
<accession>A0AAV7IUQ8</accession>
<keyword evidence="6 8" id="KW-0472">Membrane</keyword>
<evidence type="ECO:0000256" key="8">
    <source>
        <dbReference type="SAM" id="Phobius"/>
    </source>
</evidence>
<keyword evidence="5 8" id="KW-1133">Transmembrane helix</keyword>
<comment type="similarity">
    <text evidence="2">Belongs to the FAM187 family.</text>
</comment>
<dbReference type="InterPro" id="IPR003599">
    <property type="entry name" value="Ig_sub"/>
</dbReference>
<dbReference type="Proteomes" id="UP000826195">
    <property type="component" value="Unassembled WGS sequence"/>
</dbReference>
<reference evidence="10 11" key="1">
    <citation type="journal article" date="2021" name="J. Hered.">
        <title>A chromosome-level genome assembly of the parasitoid wasp, Cotesia glomerata (Hymenoptera: Braconidae).</title>
        <authorList>
            <person name="Pinto B.J."/>
            <person name="Weis J.J."/>
            <person name="Gamble T."/>
            <person name="Ode P.J."/>
            <person name="Paul R."/>
            <person name="Zaspel J.M."/>
        </authorList>
    </citation>
    <scope>NUCLEOTIDE SEQUENCE [LARGE SCALE GENOMIC DNA]</scope>
    <source>
        <strain evidence="10">CgM1</strain>
    </source>
</reference>
<comment type="caution">
    <text evidence="10">The sequence shown here is derived from an EMBL/GenBank/DDBJ whole genome shotgun (WGS) entry which is preliminary data.</text>
</comment>
<keyword evidence="11" id="KW-1185">Reference proteome</keyword>
<evidence type="ECO:0000256" key="5">
    <source>
        <dbReference type="ARBA" id="ARBA00022989"/>
    </source>
</evidence>
<evidence type="ECO:0000256" key="2">
    <source>
        <dbReference type="ARBA" id="ARBA00008727"/>
    </source>
</evidence>
<evidence type="ECO:0000313" key="10">
    <source>
        <dbReference type="EMBL" id="KAH0560517.1"/>
    </source>
</evidence>
<dbReference type="Gene3D" id="2.60.40.10">
    <property type="entry name" value="Immunoglobulins"/>
    <property type="match status" value="1"/>
</dbReference>
<proteinExistence type="inferred from homology"/>
<dbReference type="InterPro" id="IPR013783">
    <property type="entry name" value="Ig-like_fold"/>
</dbReference>
<dbReference type="EMBL" id="JAHXZJ010000374">
    <property type="protein sequence ID" value="KAH0560517.1"/>
    <property type="molecule type" value="Genomic_DNA"/>
</dbReference>
<evidence type="ECO:0000256" key="7">
    <source>
        <dbReference type="ARBA" id="ARBA00023180"/>
    </source>
</evidence>
<comment type="subcellular location">
    <subcellularLocation>
        <location evidence="1">Membrane</location>
        <topology evidence="1">Single-pass type I membrane protein</topology>
    </subcellularLocation>
</comment>
<keyword evidence="3 8" id="KW-0812">Transmembrane</keyword>
<evidence type="ECO:0000256" key="6">
    <source>
        <dbReference type="ARBA" id="ARBA00023136"/>
    </source>
</evidence>
<sequence length="518" mass="60368">MLLLRIIIIWYLIDIAINFDLPIKLKNKFKVIREKIHNVWKKKHRSNLDIDISEFEYPRGNKTLQNINKKLWENYYECLKQRYSKLGPEKSLDLSTLSVLEGTSITINCDICLSPNDVYTIEKIEWIYRDIRNINAEDTQIDLLDDNIIMSYENGNLTLYNVQRFQEGLYWCKMGDTFSNYHYLYVTDESEPIIMVRPEEAMNAQHPVPPLILHSYGIKIFSSWSPWSSCSLCGMVGTCVRYGHCTISLLEFEQDDKVESNEALSTEKSILKRSKNETDSISEQPAEYVNERLTDEEKISHRRLKILAENVLKMFQNKLPCRSSFTPRLIQQIPEVKNRKTEIMKKFCKVKCPTDEIYEVRDRNGKVIETANNSAGIFSLAQGIPELQPSVKRVTLYEKHGYSLKLKCPGNMNTDLPVVWKVGTKILDPNLIKIQSGGRISIDSREQIKFKSLRYADINIYSCWQRNTLSGVIRLEVSYEMPKNLDYRVIMLGAIPLVSVFLYVYYRAWVGRKRNLSL</sequence>
<gene>
    <name evidence="10" type="ORF">KQX54_005470</name>
</gene>
<dbReference type="SMART" id="SM00409">
    <property type="entry name" value="IG"/>
    <property type="match status" value="2"/>
</dbReference>
<dbReference type="PANTHER" id="PTHR32178">
    <property type="entry name" value="FAM187"/>
    <property type="match status" value="1"/>
</dbReference>
<evidence type="ECO:0000313" key="11">
    <source>
        <dbReference type="Proteomes" id="UP000826195"/>
    </source>
</evidence>
<keyword evidence="4" id="KW-0732">Signal</keyword>